<name>A0AA35YI38_LACSI</name>
<reference evidence="2" key="1">
    <citation type="submission" date="2023-04" db="EMBL/GenBank/DDBJ databases">
        <authorList>
            <person name="Vijverberg K."/>
            <person name="Xiong W."/>
            <person name="Schranz E."/>
        </authorList>
    </citation>
    <scope>NUCLEOTIDE SEQUENCE</scope>
</reference>
<sequence>MFSKSAPVRAPYPGNHQPLPSEPYLTTVVLESMRLFRSVDGNHTWTMGQNHDPKLLSTPDNRNILALKCPTNLTDWQITPYLFPISSSSEEDEEGEENKEDDNDEDGDEEPRNLPSTGGASSSHDIGHPTYHQQYTD</sequence>
<dbReference type="EMBL" id="OX465079">
    <property type="protein sequence ID" value="CAI9274323.1"/>
    <property type="molecule type" value="Genomic_DNA"/>
</dbReference>
<proteinExistence type="predicted"/>
<gene>
    <name evidence="2" type="ORF">LSALG_LOCUS14408</name>
</gene>
<feature type="compositionally biased region" description="Polar residues" evidence="1">
    <location>
        <begin position="114"/>
        <end position="124"/>
    </location>
</feature>
<evidence type="ECO:0000313" key="3">
    <source>
        <dbReference type="Proteomes" id="UP001177003"/>
    </source>
</evidence>
<organism evidence="2 3">
    <name type="scientific">Lactuca saligna</name>
    <name type="common">Willowleaf lettuce</name>
    <dbReference type="NCBI Taxonomy" id="75948"/>
    <lineage>
        <taxon>Eukaryota</taxon>
        <taxon>Viridiplantae</taxon>
        <taxon>Streptophyta</taxon>
        <taxon>Embryophyta</taxon>
        <taxon>Tracheophyta</taxon>
        <taxon>Spermatophyta</taxon>
        <taxon>Magnoliopsida</taxon>
        <taxon>eudicotyledons</taxon>
        <taxon>Gunneridae</taxon>
        <taxon>Pentapetalae</taxon>
        <taxon>asterids</taxon>
        <taxon>campanulids</taxon>
        <taxon>Asterales</taxon>
        <taxon>Asteraceae</taxon>
        <taxon>Cichorioideae</taxon>
        <taxon>Cichorieae</taxon>
        <taxon>Lactucinae</taxon>
        <taxon>Lactuca</taxon>
    </lineage>
</organism>
<protein>
    <submittedName>
        <fullName evidence="2">Uncharacterized protein</fullName>
    </submittedName>
</protein>
<feature type="compositionally biased region" description="Acidic residues" evidence="1">
    <location>
        <begin position="89"/>
        <end position="109"/>
    </location>
</feature>
<feature type="region of interest" description="Disordered" evidence="1">
    <location>
        <begin position="82"/>
        <end position="137"/>
    </location>
</feature>
<evidence type="ECO:0000256" key="1">
    <source>
        <dbReference type="SAM" id="MobiDB-lite"/>
    </source>
</evidence>
<evidence type="ECO:0000313" key="2">
    <source>
        <dbReference type="EMBL" id="CAI9274323.1"/>
    </source>
</evidence>
<accession>A0AA35YI38</accession>
<feature type="region of interest" description="Disordered" evidence="1">
    <location>
        <begin position="1"/>
        <end position="22"/>
    </location>
</feature>
<dbReference type="AlphaFoldDB" id="A0AA35YI38"/>
<dbReference type="Proteomes" id="UP001177003">
    <property type="component" value="Chromosome 3"/>
</dbReference>
<keyword evidence="3" id="KW-1185">Reference proteome</keyword>